<dbReference type="InterPro" id="IPR027417">
    <property type="entry name" value="P-loop_NTPase"/>
</dbReference>
<keyword evidence="2 9" id="KW-0227">DNA damage</keyword>
<comment type="similarity">
    <text evidence="9">Belongs to the helicase family.</text>
</comment>
<accession>D3BA25</accession>
<dbReference type="GO" id="GO:0006281">
    <property type="term" value="P:DNA repair"/>
    <property type="evidence" value="ECO:0007669"/>
    <property type="project" value="UniProtKB-KW"/>
</dbReference>
<organism evidence="13 14">
    <name type="scientific">Heterostelium pallidum (strain ATCC 26659 / Pp 5 / PN500)</name>
    <name type="common">Cellular slime mold</name>
    <name type="synonym">Polysphondylium pallidum</name>
    <dbReference type="NCBI Taxonomy" id="670386"/>
    <lineage>
        <taxon>Eukaryota</taxon>
        <taxon>Amoebozoa</taxon>
        <taxon>Evosea</taxon>
        <taxon>Eumycetozoa</taxon>
        <taxon>Dictyostelia</taxon>
        <taxon>Acytosteliales</taxon>
        <taxon>Acytosteliaceae</taxon>
        <taxon>Heterostelium</taxon>
    </lineage>
</organism>
<feature type="compositionally biased region" description="Low complexity" evidence="10">
    <location>
        <begin position="278"/>
        <end position="296"/>
    </location>
</feature>
<feature type="compositionally biased region" description="Low complexity" evidence="10">
    <location>
        <begin position="87"/>
        <end position="105"/>
    </location>
</feature>
<dbReference type="Pfam" id="PF05970">
    <property type="entry name" value="PIF1"/>
    <property type="match status" value="1"/>
</dbReference>
<evidence type="ECO:0000256" key="2">
    <source>
        <dbReference type="ARBA" id="ARBA00022763"/>
    </source>
</evidence>
<keyword evidence="8" id="KW-0413">Isomerase</keyword>
<keyword evidence="7 9" id="KW-0234">DNA repair</keyword>
<keyword evidence="1 9" id="KW-0547">Nucleotide-binding</keyword>
<evidence type="ECO:0000259" key="11">
    <source>
        <dbReference type="Pfam" id="PF05970"/>
    </source>
</evidence>
<dbReference type="GO" id="GO:0016887">
    <property type="term" value="F:ATP hydrolysis activity"/>
    <property type="evidence" value="ECO:0007669"/>
    <property type="project" value="RHEA"/>
</dbReference>
<dbReference type="STRING" id="670386.D3BA25"/>
<comment type="catalytic activity">
    <reaction evidence="9">
        <text>ATP + H2O = ADP + phosphate + H(+)</text>
        <dbReference type="Rhea" id="RHEA:13065"/>
        <dbReference type="ChEBI" id="CHEBI:15377"/>
        <dbReference type="ChEBI" id="CHEBI:15378"/>
        <dbReference type="ChEBI" id="CHEBI:30616"/>
        <dbReference type="ChEBI" id="CHEBI:43474"/>
        <dbReference type="ChEBI" id="CHEBI:456216"/>
        <dbReference type="EC" id="5.6.2.3"/>
    </reaction>
</comment>
<dbReference type="InterPro" id="IPR049163">
    <property type="entry name" value="Pif1-like_2B_dom"/>
</dbReference>
<name>D3BA25_HETP5</name>
<dbReference type="RefSeq" id="XP_020433530.1">
    <property type="nucleotide sequence ID" value="XM_020576281.1"/>
</dbReference>
<comment type="cofactor">
    <cofactor evidence="9">
        <name>Mg(2+)</name>
        <dbReference type="ChEBI" id="CHEBI:18420"/>
    </cofactor>
</comment>
<feature type="region of interest" description="Disordered" evidence="10">
    <location>
        <begin position="77"/>
        <end position="105"/>
    </location>
</feature>
<evidence type="ECO:0000259" key="12">
    <source>
        <dbReference type="Pfam" id="PF21530"/>
    </source>
</evidence>
<feature type="domain" description="DNA helicase Pif1-like DEAD-box helicase" evidence="11">
    <location>
        <begin position="355"/>
        <end position="556"/>
    </location>
</feature>
<dbReference type="EMBL" id="ADBJ01000025">
    <property type="protein sequence ID" value="EFA81412.1"/>
    <property type="molecule type" value="Genomic_DNA"/>
</dbReference>
<proteinExistence type="inferred from homology"/>
<dbReference type="CDD" id="cd18809">
    <property type="entry name" value="SF1_C_RecD"/>
    <property type="match status" value="1"/>
</dbReference>
<dbReference type="SUPFAM" id="SSF52540">
    <property type="entry name" value="P-loop containing nucleoside triphosphate hydrolases"/>
    <property type="match status" value="2"/>
</dbReference>
<keyword evidence="9" id="KW-0233">DNA recombination</keyword>
<feature type="compositionally biased region" description="Low complexity" evidence="10">
    <location>
        <begin position="34"/>
        <end position="54"/>
    </location>
</feature>
<gene>
    <name evidence="13" type="primary">pif1</name>
    <name evidence="13" type="ORF">PPL_05397</name>
</gene>
<evidence type="ECO:0000256" key="9">
    <source>
        <dbReference type="RuleBase" id="RU363044"/>
    </source>
</evidence>
<evidence type="ECO:0000256" key="5">
    <source>
        <dbReference type="ARBA" id="ARBA00022840"/>
    </source>
</evidence>
<dbReference type="InterPro" id="IPR051055">
    <property type="entry name" value="PIF1_helicase"/>
</dbReference>
<evidence type="ECO:0000256" key="10">
    <source>
        <dbReference type="SAM" id="MobiDB-lite"/>
    </source>
</evidence>
<dbReference type="InterPro" id="IPR010285">
    <property type="entry name" value="DNA_helicase_pif1-like_DEAD"/>
</dbReference>
<dbReference type="GO" id="GO:0000723">
    <property type="term" value="P:telomere maintenance"/>
    <property type="evidence" value="ECO:0007669"/>
    <property type="project" value="InterPro"/>
</dbReference>
<dbReference type="CDD" id="cd18037">
    <property type="entry name" value="DEXSc_Pif1_like"/>
    <property type="match status" value="1"/>
</dbReference>
<keyword evidence="4 9" id="KW-0347">Helicase</keyword>
<dbReference type="InParanoid" id="D3BA25"/>
<dbReference type="Pfam" id="PF21530">
    <property type="entry name" value="Pif1_2B_dom"/>
    <property type="match status" value="1"/>
</dbReference>
<dbReference type="GO" id="GO:0005524">
    <property type="term" value="F:ATP binding"/>
    <property type="evidence" value="ECO:0007669"/>
    <property type="project" value="UniProtKB-KW"/>
</dbReference>
<evidence type="ECO:0000256" key="6">
    <source>
        <dbReference type="ARBA" id="ARBA00023125"/>
    </source>
</evidence>
<evidence type="ECO:0000256" key="8">
    <source>
        <dbReference type="ARBA" id="ARBA00023235"/>
    </source>
</evidence>
<evidence type="ECO:0000313" key="13">
    <source>
        <dbReference type="EMBL" id="EFA81412.1"/>
    </source>
</evidence>
<dbReference type="Gene3D" id="3.40.50.300">
    <property type="entry name" value="P-loop containing nucleotide triphosphate hydrolases"/>
    <property type="match status" value="1"/>
</dbReference>
<sequence>MSKFFKSNQRNSKQSSLNNNAVITDYFTITPKDNNNNNNSKNTNSYNNNNNNNNEKITISPLGSKLKRLHQLEEDDLLGDYNDNNKTSTTTSTSTTSTSTPITSLTINNQSNNKIIKIEEEEQQKQQQPLNKKLKSENININSNNININSNNSVNNNTGLKLIQPIKKQPISSTILPSKYGSTGFVSSSSLLASNNINNNSSNSLTTNNNVNMTGGIVSNSTSNLGVYQVQQPVIQQQQQQQQSIFKQINNYSSESLVHRSTSSPVSSSTINLSTSLNMNTNNLNNNSNNNNNNNNGYKTLQTIQQQKQQQQQQQQNNNISYIPFGSGPFKVDGMEPKKFKFKTKKDDIVISELLSKEQRNVVQLALDGNSIFFTGSAGTGKSFVLREIVNVLRVLHGDNVHVTASTGIAACNIGGTTLHSFAGIALGEKTALDYIRSIANNNKNLTRWRQTKVLIIDEVSMISCELLDKLDLIGQGLRKIPKPFGGIQVILVGDFCQLPPVNKNRDNNAASSFCFNAKCWKYLIDHSILLTKVYRQKDNHFVNILNQLRFGTIDEAGMTTLNKCVNNIIESEDGIIPTILYPHRNKVELENERKLKELKSDEMIFDAIDEGPDQYRDMLKNMQAQTRLTLKIGSQVILLKNLDFSSELVNGSRGVVVGFADIDDSGMEMPVVKFTTGITKTIHREVWKIEIGNVRVASRTQVPLALAWALSIHKSQGMSIDRLIIDLDGAFEAFHHHLYTCESLVSKPKLASCWDPTQLLQSPSMVLKIQSVFTFNDISSGECWYDVFENRMDGIDLCSTKTISFDVSS</sequence>
<feature type="domain" description="DNA helicase Pif1-like 2B" evidence="12">
    <location>
        <begin position="623"/>
        <end position="660"/>
    </location>
</feature>
<evidence type="ECO:0000256" key="1">
    <source>
        <dbReference type="ARBA" id="ARBA00022741"/>
    </source>
</evidence>
<evidence type="ECO:0000256" key="7">
    <source>
        <dbReference type="ARBA" id="ARBA00023204"/>
    </source>
</evidence>
<comment type="caution">
    <text evidence="13">The sequence shown here is derived from an EMBL/GenBank/DDBJ whole genome shotgun (WGS) entry which is preliminary data.</text>
</comment>
<keyword evidence="3 9" id="KW-0378">Hydrolase</keyword>
<reference evidence="13 14" key="1">
    <citation type="journal article" date="2011" name="Genome Res.">
        <title>Phylogeny-wide analysis of social amoeba genomes highlights ancient origins for complex intercellular communication.</title>
        <authorList>
            <person name="Heidel A.J."/>
            <person name="Lawal H.M."/>
            <person name="Felder M."/>
            <person name="Schilde C."/>
            <person name="Helps N.R."/>
            <person name="Tunggal B."/>
            <person name="Rivero F."/>
            <person name="John U."/>
            <person name="Schleicher M."/>
            <person name="Eichinger L."/>
            <person name="Platzer M."/>
            <person name="Noegel A.A."/>
            <person name="Schaap P."/>
            <person name="Gloeckner G."/>
        </authorList>
    </citation>
    <scope>NUCLEOTIDE SEQUENCE [LARGE SCALE GENOMIC DNA]</scope>
    <source>
        <strain evidence="14">ATCC 26659 / Pp 5 / PN500</strain>
    </source>
</reference>
<evidence type="ECO:0000256" key="4">
    <source>
        <dbReference type="ARBA" id="ARBA00022806"/>
    </source>
</evidence>
<protein>
    <recommendedName>
        <fullName evidence="9">ATP-dependent DNA helicase</fullName>
        <ecNumber evidence="9">5.6.2.3</ecNumber>
    </recommendedName>
</protein>
<dbReference type="PANTHER" id="PTHR47642:SF5">
    <property type="entry name" value="ATP-DEPENDENT DNA HELICASE"/>
    <property type="match status" value="1"/>
</dbReference>
<feature type="region of interest" description="Disordered" evidence="10">
    <location>
        <begin position="29"/>
        <end position="58"/>
    </location>
</feature>
<dbReference type="GO" id="GO:0043139">
    <property type="term" value="F:5'-3' DNA helicase activity"/>
    <property type="evidence" value="ECO:0007669"/>
    <property type="project" value="UniProtKB-EC"/>
</dbReference>
<dbReference type="GeneID" id="31360882"/>
<keyword evidence="5 9" id="KW-0067">ATP-binding</keyword>
<dbReference type="EC" id="5.6.2.3" evidence="9"/>
<dbReference type="PANTHER" id="PTHR47642">
    <property type="entry name" value="ATP-DEPENDENT DNA HELICASE"/>
    <property type="match status" value="1"/>
</dbReference>
<dbReference type="GO" id="GO:0006310">
    <property type="term" value="P:DNA recombination"/>
    <property type="evidence" value="ECO:0007669"/>
    <property type="project" value="UniProtKB-KW"/>
</dbReference>
<evidence type="ECO:0000313" key="14">
    <source>
        <dbReference type="Proteomes" id="UP000001396"/>
    </source>
</evidence>
<dbReference type="Proteomes" id="UP000001396">
    <property type="component" value="Unassembled WGS sequence"/>
</dbReference>
<keyword evidence="6" id="KW-0238">DNA-binding</keyword>
<feature type="region of interest" description="Disordered" evidence="10">
    <location>
        <begin position="278"/>
        <end position="298"/>
    </location>
</feature>
<dbReference type="OMA" id="MISCELL"/>
<evidence type="ECO:0000256" key="3">
    <source>
        <dbReference type="ARBA" id="ARBA00022801"/>
    </source>
</evidence>
<keyword evidence="14" id="KW-1185">Reference proteome</keyword>
<dbReference type="AlphaFoldDB" id="D3BA25"/>